<dbReference type="PROSITE" id="PS50932">
    <property type="entry name" value="HTH_LACI_2"/>
    <property type="match status" value="1"/>
</dbReference>
<evidence type="ECO:0000256" key="3">
    <source>
        <dbReference type="ARBA" id="ARBA00023163"/>
    </source>
</evidence>
<dbReference type="CDD" id="cd06267">
    <property type="entry name" value="PBP1_LacI_sugar_binding-like"/>
    <property type="match status" value="1"/>
</dbReference>
<dbReference type="SUPFAM" id="SSF47413">
    <property type="entry name" value="lambda repressor-like DNA-binding domains"/>
    <property type="match status" value="1"/>
</dbReference>
<dbReference type="GO" id="GO:0003700">
    <property type="term" value="F:DNA-binding transcription factor activity"/>
    <property type="evidence" value="ECO:0007669"/>
    <property type="project" value="TreeGrafter"/>
</dbReference>
<dbReference type="EMBL" id="JACHXK010000034">
    <property type="protein sequence ID" value="MBB3114532.1"/>
    <property type="molecule type" value="Genomic_DNA"/>
</dbReference>
<dbReference type="Gene3D" id="1.10.260.40">
    <property type="entry name" value="lambda repressor-like DNA-binding domains"/>
    <property type="match status" value="1"/>
</dbReference>
<accession>A0A7W5B515</accession>
<dbReference type="PRINTS" id="PR00036">
    <property type="entry name" value="HTHLACI"/>
</dbReference>
<dbReference type="Pfam" id="PF00356">
    <property type="entry name" value="LacI"/>
    <property type="match status" value="1"/>
</dbReference>
<dbReference type="InterPro" id="IPR046335">
    <property type="entry name" value="LacI/GalR-like_sensor"/>
</dbReference>
<dbReference type="Proteomes" id="UP000570361">
    <property type="component" value="Unassembled WGS sequence"/>
</dbReference>
<sequence>MNASDIAKLAGVSRSTVSRVVNNYANVPPETRDKVMRVIEAYNYVPNMSAQVMAGKKTKTLGLFIISHGPVAGDFVSNMLITSVIEQASHQGYYVLTYIVGDPSTDQAAVKKVNDMFYQGRVDGGLFIGAAYGEPFIESLIAEGYQAAIIDQDLNGNHAEDKRIVAEYDNHKGMRLAIDCLAELGHRKIGVIKGDMSRLSGVTKFEGFQAAMQLHGLPVVQDWVLPADFSEQGGKDAIIRLLEQQVPLPTAIIAANDSVAFGAITALQGAGLKVPEDVSVIGFDNHVLSAYHNPPLTTVAVDFEGLMKTVTASLIRHIESNELGSERIVIDYALIERQSCRDLKQP</sequence>
<evidence type="ECO:0000313" key="5">
    <source>
        <dbReference type="EMBL" id="MBB3114532.1"/>
    </source>
</evidence>
<gene>
    <name evidence="5" type="ORF">FHS18_006653</name>
</gene>
<dbReference type="PANTHER" id="PTHR30146:SF109">
    <property type="entry name" value="HTH-TYPE TRANSCRIPTIONAL REGULATOR GALS"/>
    <property type="match status" value="1"/>
</dbReference>
<evidence type="ECO:0000259" key="4">
    <source>
        <dbReference type="PROSITE" id="PS50932"/>
    </source>
</evidence>
<comment type="caution">
    <text evidence="5">The sequence shown here is derived from an EMBL/GenBank/DDBJ whole genome shotgun (WGS) entry which is preliminary data.</text>
</comment>
<dbReference type="GO" id="GO:0000976">
    <property type="term" value="F:transcription cis-regulatory region binding"/>
    <property type="evidence" value="ECO:0007669"/>
    <property type="project" value="TreeGrafter"/>
</dbReference>
<dbReference type="AlphaFoldDB" id="A0A7W5B515"/>
<protein>
    <submittedName>
        <fullName evidence="5">LacI family transcriptional regulator</fullName>
    </submittedName>
</protein>
<dbReference type="InterPro" id="IPR028082">
    <property type="entry name" value="Peripla_BP_I"/>
</dbReference>
<dbReference type="PANTHER" id="PTHR30146">
    <property type="entry name" value="LACI-RELATED TRANSCRIPTIONAL REPRESSOR"/>
    <property type="match status" value="1"/>
</dbReference>
<evidence type="ECO:0000256" key="2">
    <source>
        <dbReference type="ARBA" id="ARBA00023125"/>
    </source>
</evidence>
<dbReference type="Pfam" id="PF13377">
    <property type="entry name" value="Peripla_BP_3"/>
    <property type="match status" value="1"/>
</dbReference>
<dbReference type="CDD" id="cd01392">
    <property type="entry name" value="HTH_LacI"/>
    <property type="match status" value="1"/>
</dbReference>
<dbReference type="InterPro" id="IPR010982">
    <property type="entry name" value="Lambda_DNA-bd_dom_sf"/>
</dbReference>
<evidence type="ECO:0000256" key="1">
    <source>
        <dbReference type="ARBA" id="ARBA00023015"/>
    </source>
</evidence>
<dbReference type="SUPFAM" id="SSF53822">
    <property type="entry name" value="Periplasmic binding protein-like I"/>
    <property type="match status" value="1"/>
</dbReference>
<name>A0A7W5B515_9BACL</name>
<dbReference type="SMART" id="SM00354">
    <property type="entry name" value="HTH_LACI"/>
    <property type="match status" value="1"/>
</dbReference>
<dbReference type="RefSeq" id="WP_183604565.1">
    <property type="nucleotide sequence ID" value="NZ_JACHXK010000034.1"/>
</dbReference>
<dbReference type="Gene3D" id="3.40.50.2300">
    <property type="match status" value="2"/>
</dbReference>
<keyword evidence="3" id="KW-0804">Transcription</keyword>
<evidence type="ECO:0000313" key="6">
    <source>
        <dbReference type="Proteomes" id="UP000570361"/>
    </source>
</evidence>
<keyword evidence="1" id="KW-0805">Transcription regulation</keyword>
<dbReference type="InterPro" id="IPR000843">
    <property type="entry name" value="HTH_LacI"/>
</dbReference>
<keyword evidence="2" id="KW-0238">DNA-binding</keyword>
<feature type="domain" description="HTH lacI-type" evidence="4">
    <location>
        <begin position="1"/>
        <end position="55"/>
    </location>
</feature>
<organism evidence="5 6">
    <name type="scientific">Paenibacillus phyllosphaerae</name>
    <dbReference type="NCBI Taxonomy" id="274593"/>
    <lineage>
        <taxon>Bacteria</taxon>
        <taxon>Bacillati</taxon>
        <taxon>Bacillota</taxon>
        <taxon>Bacilli</taxon>
        <taxon>Bacillales</taxon>
        <taxon>Paenibacillaceae</taxon>
        <taxon>Paenibacillus</taxon>
    </lineage>
</organism>
<reference evidence="5 6" key="1">
    <citation type="submission" date="2020-08" db="EMBL/GenBank/DDBJ databases">
        <title>Genomic Encyclopedia of Type Strains, Phase III (KMG-III): the genomes of soil and plant-associated and newly described type strains.</title>
        <authorList>
            <person name="Whitman W."/>
        </authorList>
    </citation>
    <scope>NUCLEOTIDE SEQUENCE [LARGE SCALE GENOMIC DNA]</scope>
    <source>
        <strain evidence="5 6">CECT 5862</strain>
    </source>
</reference>
<proteinExistence type="predicted"/>
<keyword evidence="6" id="KW-1185">Reference proteome</keyword>